<evidence type="ECO:0000313" key="2">
    <source>
        <dbReference type="EMBL" id="MFM9612822.1"/>
    </source>
</evidence>
<protein>
    <submittedName>
        <fullName evidence="2">Uncharacterized protein</fullName>
    </submittedName>
</protein>
<sequence length="49" mass="5417">MTYTTVDPPLVTEDDLTVQYDETRSSLPRRPRLRPAAVGGSVRRTDGVA</sequence>
<gene>
    <name evidence="2" type="ORF">ACKI18_29485</name>
</gene>
<name>A0ABW9I161_9ACTN</name>
<evidence type="ECO:0000256" key="1">
    <source>
        <dbReference type="SAM" id="MobiDB-lite"/>
    </source>
</evidence>
<dbReference type="EMBL" id="JBJVNI010000017">
    <property type="protein sequence ID" value="MFM9612822.1"/>
    <property type="molecule type" value="Genomic_DNA"/>
</dbReference>
<accession>A0ABW9I161</accession>
<proteinExistence type="predicted"/>
<dbReference type="RefSeq" id="WP_266697353.1">
    <property type="nucleotide sequence ID" value="NZ_JBJVNI010000017.1"/>
</dbReference>
<feature type="region of interest" description="Disordered" evidence="1">
    <location>
        <begin position="1"/>
        <end position="49"/>
    </location>
</feature>
<reference evidence="2 3" key="1">
    <citation type="submission" date="2024-12" db="EMBL/GenBank/DDBJ databases">
        <title>Forecasting of Potato common scab and diversities of Pathogenic streptomyces spp. in china.</title>
        <authorList>
            <person name="Handique U."/>
            <person name="Wu J."/>
        </authorList>
    </citation>
    <scope>NUCLEOTIDE SEQUENCE [LARGE SCALE GENOMIC DNA]</scope>
    <source>
        <strain evidence="2 3">ZRIMU1530</strain>
    </source>
</reference>
<comment type="caution">
    <text evidence="2">The sequence shown here is derived from an EMBL/GenBank/DDBJ whole genome shotgun (WGS) entry which is preliminary data.</text>
</comment>
<organism evidence="2 3">
    <name type="scientific">Streptomyces niveiscabiei</name>
    <dbReference type="NCBI Taxonomy" id="164115"/>
    <lineage>
        <taxon>Bacteria</taxon>
        <taxon>Bacillati</taxon>
        <taxon>Actinomycetota</taxon>
        <taxon>Actinomycetes</taxon>
        <taxon>Kitasatosporales</taxon>
        <taxon>Streptomycetaceae</taxon>
        <taxon>Streptomyces</taxon>
    </lineage>
</organism>
<evidence type="ECO:0000313" key="3">
    <source>
        <dbReference type="Proteomes" id="UP001631957"/>
    </source>
</evidence>
<dbReference type="Proteomes" id="UP001631957">
    <property type="component" value="Unassembled WGS sequence"/>
</dbReference>
<keyword evidence="3" id="KW-1185">Reference proteome</keyword>